<accession>A0A249W824</accession>
<dbReference type="EMBL" id="CP023248">
    <property type="protein sequence ID" value="ASZ52717.1"/>
    <property type="molecule type" value="Genomic_DNA"/>
</dbReference>
<evidence type="ECO:0000313" key="2">
    <source>
        <dbReference type="EMBL" id="ASZ52717.1"/>
    </source>
</evidence>
<sequence>MRCNKLLLKMNRNYYLIFLAALLAGCGGGGDSKPSNTSSPTPITKQSRPQLIVEDASLQFEGVGTITQTLLSNVRGSVSYQVIDSNPPKVVRVNDSGVFQILRPGTAIIRATDTSSVYESSETTFSVTVERGFNNDLSASDLSLAALDPDGKALTVRGQKGKLTYQVESGQNLIQVDDNGVVYSLGSAGQASVLISDSGNDLYLPKQVRATVTLYAIGAEQLKFALIEDEYRDGLTLAPSRLDKVETQNITYKILRSEPDNEVAELLNPETGLLLIHNVGQVTVEATATYSDAFLNKQQVAQFVVDVKPGQRQAISVANIAKTYEDGGRIFPQVAHARGDYGYRIINGEDVVAKTTDGEALLIKGVGSAEVEAYEYDLRNYPASKTRFNIEIERAPHPVMKDVEMPLTYQPKLAIPMAFAGQKGKVSLIGGLPEGLRMKDGNLEVDTAGEYRLKFEDDGGDFYQPIQFNVVIKVAKAQGQAMTTQDYEMVYSKDYDFNLQRDFGLTASNDHLEVVDNTSPGVADVIGDGLIRVYKAGQTTLTVRRKENANYTAGPDQKVRFNILSAPSRIAIQSGVVEGTWNINQPYVQKPSILGTVGEVSYRFATDSATDVVSLDRKTGDMRILNAGSTRVIVSDAGNDKFTPGESSFAVTIKQGSNPVSITYPTLDFSAGAVITPVMSGGEAKASYRLINQAEPVVELLSSDSGRLKVLHAGDYQVEVTLTARNYTTKTVLVNGTINKADHPGLTTKLQTVEFTPFKTISLDFGKTVGTRTYSFADTVSEELATLDNAKAELTLTNYSQYHSIALDISESESRDYKALPRTRVTVHVDLAESGVADKYTQLDSEQTVIVSTLSAPQFSNLEESEFGIMGSRSVREPTDDELQKFGKGKVALFLLKPVGSDDRTQQKAVWVHVARFDGCTADLFSNDLKPFDAIDYDAVGYCANGSTIRMTRFLVIDDSKLENIEYELAAPIVYYRRGQREFLASDDGGFYAKPNVVYGKSKYGYPKSLYEWSVVTMKYQPN</sequence>
<keyword evidence="1" id="KW-0732">Signal</keyword>
<feature type="signal peptide" evidence="1">
    <location>
        <begin position="1"/>
        <end position="20"/>
    </location>
</feature>
<name>A0A249W824_VIBPH</name>
<dbReference type="PROSITE" id="PS51257">
    <property type="entry name" value="PROKAR_LIPOPROTEIN"/>
    <property type="match status" value="1"/>
</dbReference>
<gene>
    <name evidence="2" type="ORF">YA91_20140</name>
</gene>
<organism evidence="2">
    <name type="scientific">Vibrio parahaemolyticus</name>
    <dbReference type="NCBI Taxonomy" id="670"/>
    <lineage>
        <taxon>Bacteria</taxon>
        <taxon>Pseudomonadati</taxon>
        <taxon>Pseudomonadota</taxon>
        <taxon>Gammaproteobacteria</taxon>
        <taxon>Vibrionales</taxon>
        <taxon>Vibrionaceae</taxon>
        <taxon>Vibrio</taxon>
    </lineage>
</organism>
<dbReference type="AlphaFoldDB" id="A0A249W824"/>
<feature type="chain" id="PRO_5030042573" evidence="1">
    <location>
        <begin position="21"/>
        <end position="1023"/>
    </location>
</feature>
<protein>
    <submittedName>
        <fullName evidence="2">D-Tyr-tRNAtyr deacylase</fullName>
    </submittedName>
</protein>
<reference evidence="2" key="1">
    <citation type="submission" date="2017-09" db="EMBL/GenBank/DDBJ databases">
        <authorList>
            <person name="Ehlers B."/>
            <person name="Leendertz F.H."/>
        </authorList>
    </citation>
    <scope>NUCLEOTIDE SEQUENCE</scope>
    <source>
        <strain evidence="2">MAVP-26</strain>
    </source>
</reference>
<evidence type="ECO:0000256" key="1">
    <source>
        <dbReference type="SAM" id="SignalP"/>
    </source>
</evidence>
<proteinExistence type="predicted"/>